<keyword evidence="1" id="KW-1133">Transmembrane helix</keyword>
<keyword evidence="3" id="KW-1185">Reference proteome</keyword>
<evidence type="ECO:0000313" key="3">
    <source>
        <dbReference type="Proteomes" id="UP000240572"/>
    </source>
</evidence>
<name>A0A2P8D096_9BACT</name>
<accession>A0A2P8D096</accession>
<feature type="transmembrane region" description="Helical" evidence="1">
    <location>
        <begin position="125"/>
        <end position="143"/>
    </location>
</feature>
<protein>
    <submittedName>
        <fullName evidence="2">Uncharacterized protein</fullName>
    </submittedName>
</protein>
<feature type="transmembrane region" description="Helical" evidence="1">
    <location>
        <begin position="84"/>
        <end position="105"/>
    </location>
</feature>
<gene>
    <name evidence="2" type="ORF">B0I18_10737</name>
</gene>
<sequence length="191" mass="21809">MDSLAPETRRVIDLIILLHTAGVLVAYCFYLKSVTGLLQFISPVNRTIRPAMVWLLLLGFVPYFTNLFGTFMYVPFILRSKITYLFFCFAIILQFFIVGRVAIAISAEYRSRRLPTRFAPTFKRGILYCLANLVQLLMLLLHQGRELTIAAWCLVMVTWIVYWVGVARYKKAISHLPVGSDPDSIFFAGNA</sequence>
<feature type="transmembrane region" description="Helical" evidence="1">
    <location>
        <begin position="149"/>
        <end position="167"/>
    </location>
</feature>
<evidence type="ECO:0000313" key="2">
    <source>
        <dbReference type="EMBL" id="PSK90627.1"/>
    </source>
</evidence>
<dbReference type="Proteomes" id="UP000240572">
    <property type="component" value="Unassembled WGS sequence"/>
</dbReference>
<feature type="transmembrane region" description="Helical" evidence="1">
    <location>
        <begin position="52"/>
        <end position="78"/>
    </location>
</feature>
<dbReference type="EMBL" id="PYGD01000007">
    <property type="protein sequence ID" value="PSK90627.1"/>
    <property type="molecule type" value="Genomic_DNA"/>
</dbReference>
<reference evidence="2 3" key="1">
    <citation type="submission" date="2018-03" db="EMBL/GenBank/DDBJ databases">
        <title>Genomic Encyclopedia of Type Strains, Phase III (KMG-III): the genomes of soil and plant-associated and newly described type strains.</title>
        <authorList>
            <person name="Whitman W."/>
        </authorList>
    </citation>
    <scope>NUCLEOTIDE SEQUENCE [LARGE SCALE GENOMIC DNA]</scope>
    <source>
        <strain evidence="2 3">CGMCC 1.12700</strain>
    </source>
</reference>
<feature type="transmembrane region" description="Helical" evidence="1">
    <location>
        <begin position="12"/>
        <end position="31"/>
    </location>
</feature>
<keyword evidence="1" id="KW-0472">Membrane</keyword>
<evidence type="ECO:0000256" key="1">
    <source>
        <dbReference type="SAM" id="Phobius"/>
    </source>
</evidence>
<keyword evidence="1" id="KW-0812">Transmembrane</keyword>
<comment type="caution">
    <text evidence="2">The sequence shown here is derived from an EMBL/GenBank/DDBJ whole genome shotgun (WGS) entry which is preliminary data.</text>
</comment>
<proteinExistence type="predicted"/>
<dbReference type="AlphaFoldDB" id="A0A2P8D096"/>
<organism evidence="2 3">
    <name type="scientific">Taibaiella chishuiensis</name>
    <dbReference type="NCBI Taxonomy" id="1434707"/>
    <lineage>
        <taxon>Bacteria</taxon>
        <taxon>Pseudomonadati</taxon>
        <taxon>Bacteroidota</taxon>
        <taxon>Chitinophagia</taxon>
        <taxon>Chitinophagales</taxon>
        <taxon>Chitinophagaceae</taxon>
        <taxon>Taibaiella</taxon>
    </lineage>
</organism>